<evidence type="ECO:0000256" key="4">
    <source>
        <dbReference type="RuleBase" id="RU003718"/>
    </source>
</evidence>
<accession>A0AAV8E0T1</accession>
<dbReference type="PROSITE" id="PS00375">
    <property type="entry name" value="UDPGT"/>
    <property type="match status" value="1"/>
</dbReference>
<gene>
    <name evidence="8" type="ORF">LUZ62_038224</name>
    <name evidence="7" type="ORF">LUZ62_056243</name>
</gene>
<dbReference type="EMBL" id="JAMFTS010000002">
    <property type="protein sequence ID" value="KAJ4786978.1"/>
    <property type="molecule type" value="Genomic_DNA"/>
</dbReference>
<evidence type="ECO:0000256" key="5">
    <source>
        <dbReference type="RuleBase" id="RU362057"/>
    </source>
</evidence>
<dbReference type="InterPro" id="IPR035595">
    <property type="entry name" value="UDP_glycos_trans_CS"/>
</dbReference>
<dbReference type="GO" id="GO:0035251">
    <property type="term" value="F:UDP-glucosyltransferase activity"/>
    <property type="evidence" value="ECO:0007669"/>
    <property type="project" value="TreeGrafter"/>
</dbReference>
<dbReference type="Proteomes" id="UP001140206">
    <property type="component" value="Chromosome 2"/>
</dbReference>
<evidence type="ECO:0000313" key="9">
    <source>
        <dbReference type="Proteomes" id="UP001140206"/>
    </source>
</evidence>
<dbReference type="Proteomes" id="UP001140206">
    <property type="component" value="Chromosome 3"/>
</dbReference>
<dbReference type="PANTHER" id="PTHR48047">
    <property type="entry name" value="GLYCOSYLTRANSFERASE"/>
    <property type="match status" value="1"/>
</dbReference>
<keyword evidence="3 4" id="KW-0808">Transferase</keyword>
<dbReference type="InterPro" id="IPR058980">
    <property type="entry name" value="Glyco_transf_N"/>
</dbReference>
<sequence length="535" mass="59991">MSHNIASSPETLLSTSLPCPPMATNDSSSAQATHIVLFPFPAQGHINPFISLALLLHQHRPNLTVTLITTTQALESIRSSLPPSLPLRLHPLPFSPESFNLPPQTGTTTSLRFDQFLSFFHASFSLLPAFDSFISSIASNSNPVSIVSDIFFGWSVDVAHKYGAFHSILITSGSFGAAVFFSICTHLPKNIQRGDEFFLPEYPGVVLHKSQLPKYWFDDSLSKQWGDVLQRQILPCYKTDAMLANTVEEFEFTGLGMLRETFKMPVWTMGPMLRTIDTTSESDSCIINWLDSHKVGSVLFISFGSQNTIQEKQMMELALGLEAAGQPFMWVIRPPVGYDVRGEFKPEWLPEGFEERMRQDRKGLLIRGWAPQISILAHKSTGAFLSHCGWNSTLESLVHGVPIIGWPLSAEQFYNVMMLEKWGTSVELTRGNYEDSHVKRERVREVIETVMGENEIRRNAREIKDLMENAWKEGGSSVNGFNAFLKKAGSTWKDKEKVDIDQWIPMDWDAIPLQMVQPRLGLAGPKIPEGNTTAK</sequence>
<evidence type="ECO:0000259" key="6">
    <source>
        <dbReference type="Pfam" id="PF26168"/>
    </source>
</evidence>
<dbReference type="EMBL" id="JAMFTS010000003">
    <property type="protein sequence ID" value="KAJ4771986.1"/>
    <property type="molecule type" value="Genomic_DNA"/>
</dbReference>
<dbReference type="PANTHER" id="PTHR48047:SF107">
    <property type="entry name" value="UDP-GLYCOSYLTRANSFERASE 92A1-LIKE"/>
    <property type="match status" value="1"/>
</dbReference>
<dbReference type="Pfam" id="PF00201">
    <property type="entry name" value="UDPGT"/>
    <property type="match status" value="1"/>
</dbReference>
<evidence type="ECO:0000256" key="3">
    <source>
        <dbReference type="ARBA" id="ARBA00022679"/>
    </source>
</evidence>
<keyword evidence="2 4" id="KW-0328">Glycosyltransferase</keyword>
<dbReference type="CDD" id="cd03784">
    <property type="entry name" value="GT1_Gtf-like"/>
    <property type="match status" value="1"/>
</dbReference>
<feature type="domain" description="Glycosyltransferase N-terminal" evidence="6">
    <location>
        <begin position="34"/>
        <end position="161"/>
    </location>
</feature>
<dbReference type="InterPro" id="IPR002213">
    <property type="entry name" value="UDP_glucos_trans"/>
</dbReference>
<dbReference type="EC" id="2.4.1.-" evidence="5"/>
<dbReference type="AlphaFoldDB" id="A0AAV8E0T1"/>
<dbReference type="SUPFAM" id="SSF53756">
    <property type="entry name" value="UDP-Glycosyltransferase/glycogen phosphorylase"/>
    <property type="match status" value="1"/>
</dbReference>
<dbReference type="Gene3D" id="3.40.50.2000">
    <property type="entry name" value="Glycogen Phosphorylase B"/>
    <property type="match status" value="2"/>
</dbReference>
<comment type="caution">
    <text evidence="7">The sequence shown here is derived from an EMBL/GenBank/DDBJ whole genome shotgun (WGS) entry which is preliminary data.</text>
</comment>
<name>A0AAV8E0T1_9POAL</name>
<organism evidence="7 9">
    <name type="scientific">Rhynchospora pubera</name>
    <dbReference type="NCBI Taxonomy" id="906938"/>
    <lineage>
        <taxon>Eukaryota</taxon>
        <taxon>Viridiplantae</taxon>
        <taxon>Streptophyta</taxon>
        <taxon>Embryophyta</taxon>
        <taxon>Tracheophyta</taxon>
        <taxon>Spermatophyta</taxon>
        <taxon>Magnoliopsida</taxon>
        <taxon>Liliopsida</taxon>
        <taxon>Poales</taxon>
        <taxon>Cyperaceae</taxon>
        <taxon>Cyperoideae</taxon>
        <taxon>Rhynchosporeae</taxon>
        <taxon>Rhynchospora</taxon>
    </lineage>
</organism>
<comment type="similarity">
    <text evidence="1 4">Belongs to the UDP-glycosyltransferase family.</text>
</comment>
<dbReference type="FunFam" id="3.40.50.2000:FF:000064">
    <property type="entry name" value="Glycosyltransferase"/>
    <property type="match status" value="1"/>
</dbReference>
<evidence type="ECO:0000313" key="8">
    <source>
        <dbReference type="EMBL" id="KAJ4786978.1"/>
    </source>
</evidence>
<protein>
    <recommendedName>
        <fullName evidence="5">Glycosyltransferase</fullName>
        <ecNumber evidence="5">2.4.1.-</ecNumber>
    </recommendedName>
</protein>
<evidence type="ECO:0000256" key="2">
    <source>
        <dbReference type="ARBA" id="ARBA00022676"/>
    </source>
</evidence>
<proteinExistence type="inferred from homology"/>
<evidence type="ECO:0000256" key="1">
    <source>
        <dbReference type="ARBA" id="ARBA00009995"/>
    </source>
</evidence>
<reference evidence="7" key="1">
    <citation type="submission" date="2022-08" db="EMBL/GenBank/DDBJ databases">
        <authorList>
            <person name="Marques A."/>
        </authorList>
    </citation>
    <scope>NUCLEOTIDE SEQUENCE</scope>
    <source>
        <strain evidence="7">RhyPub2mFocal</strain>
        <tissue evidence="7">Leaves</tissue>
    </source>
</reference>
<keyword evidence="9" id="KW-1185">Reference proteome</keyword>
<dbReference type="Pfam" id="PF26168">
    <property type="entry name" value="Glyco_transf_N"/>
    <property type="match status" value="1"/>
</dbReference>
<dbReference type="FunFam" id="3.40.50.2000:FF:000103">
    <property type="entry name" value="Glycosyltransferase"/>
    <property type="match status" value="1"/>
</dbReference>
<evidence type="ECO:0000313" key="7">
    <source>
        <dbReference type="EMBL" id="KAJ4771986.1"/>
    </source>
</evidence>